<dbReference type="GO" id="GO:0006749">
    <property type="term" value="P:glutathione metabolic process"/>
    <property type="evidence" value="ECO:0007669"/>
    <property type="project" value="InterPro"/>
</dbReference>
<feature type="domain" description="Rhodanese" evidence="2">
    <location>
        <begin position="360"/>
        <end position="443"/>
    </location>
</feature>
<dbReference type="SMART" id="SM00849">
    <property type="entry name" value="Lactamase_B"/>
    <property type="match status" value="1"/>
</dbReference>
<gene>
    <name evidence="3" type="ORF">ESZ48_11760</name>
</gene>
<dbReference type="Pfam" id="PF00753">
    <property type="entry name" value="Lactamase_B"/>
    <property type="match status" value="1"/>
</dbReference>
<dbReference type="OrthoDB" id="9784009at2"/>
<dbReference type="PANTHER" id="PTHR43084">
    <property type="entry name" value="PERSULFIDE DIOXYGENASE ETHE1"/>
    <property type="match status" value="1"/>
</dbReference>
<evidence type="ECO:0000256" key="1">
    <source>
        <dbReference type="ARBA" id="ARBA00022723"/>
    </source>
</evidence>
<reference evidence="3 4" key="1">
    <citation type="submission" date="2019-01" db="EMBL/GenBank/DDBJ databases">
        <title>Genome sequence of the Antarctic species Gelidibacter gilvus ACAM 158(T).</title>
        <authorList>
            <person name="Bowman J.P."/>
        </authorList>
    </citation>
    <scope>NUCLEOTIDE SEQUENCE [LARGE SCALE GENOMIC DNA]</scope>
    <source>
        <strain evidence="3 4">IC158</strain>
    </source>
</reference>
<accession>A0A4Q0XG33</accession>
<dbReference type="SUPFAM" id="SSF52821">
    <property type="entry name" value="Rhodanese/Cell cycle control phosphatase"/>
    <property type="match status" value="2"/>
</dbReference>
<dbReference type="InterPro" id="IPR051682">
    <property type="entry name" value="Mito_Persulfide_Diox"/>
</dbReference>
<sequence>MNIKQFEYKPLSHYSYAIISNGKMAVIDPERDPQQYYDFAKAHNAKITAIIQTHPHADFVSSHLEIHKNTGATIYNSEKLGADYPHEAFDDGDSINLGNITLKAINTPGHSPDSITIVATEGDKTAMFTGDTLFIGDVGRPDLRENVGNMTAKREELAEMMYDTMTNKFNDLPDETIVYPAHGAGSLCGKNLSEAASSTLGDERMGNWAFKDQSKEQFMNTLLGGQPFIPSYFGFNVDINKAGADNLDPTIDKIPFTENTTATGLIVDMRDEASFKNGHLKGSINIQAESDTAKFETWIGSIVAPKEKFTLVIDKKENKDKLLNRLAKIGYEKQVLKVITLSDENLVKTEALDLADFKKNPDNYTIVDIRNKSEIEEGKFFKKALDHPLYELRQTANKIPTDKPIVVHCAGGYRSAAGSSILENELKDATVYDLSDAIEQFKN</sequence>
<dbReference type="InterPro" id="IPR001279">
    <property type="entry name" value="Metallo-B-lactamas"/>
</dbReference>
<dbReference type="GO" id="GO:0046872">
    <property type="term" value="F:metal ion binding"/>
    <property type="evidence" value="ECO:0007669"/>
    <property type="project" value="UniProtKB-KW"/>
</dbReference>
<proteinExistence type="predicted"/>
<dbReference type="EMBL" id="SDDZ01000006">
    <property type="protein sequence ID" value="RXJ49673.1"/>
    <property type="molecule type" value="Genomic_DNA"/>
</dbReference>
<protein>
    <submittedName>
        <fullName evidence="3">MBL fold metallo-hydrolase</fullName>
    </submittedName>
</protein>
<keyword evidence="4" id="KW-1185">Reference proteome</keyword>
<dbReference type="InterPro" id="IPR001763">
    <property type="entry name" value="Rhodanese-like_dom"/>
</dbReference>
<evidence type="ECO:0000313" key="3">
    <source>
        <dbReference type="EMBL" id="RXJ49673.1"/>
    </source>
</evidence>
<evidence type="ECO:0000259" key="2">
    <source>
        <dbReference type="PROSITE" id="PS50206"/>
    </source>
</evidence>
<dbReference type="FunFam" id="3.60.15.10:FF:000030">
    <property type="entry name" value="Metallo-beta-lactamase family protein"/>
    <property type="match status" value="1"/>
</dbReference>
<keyword evidence="1" id="KW-0479">Metal-binding</keyword>
<keyword evidence="3" id="KW-0378">Hydrolase</keyword>
<feature type="domain" description="Rhodanese" evidence="2">
    <location>
        <begin position="260"/>
        <end position="350"/>
    </location>
</feature>
<dbReference type="AlphaFoldDB" id="A0A4Q0XG33"/>
<dbReference type="Pfam" id="PF00581">
    <property type="entry name" value="Rhodanese"/>
    <property type="match status" value="2"/>
</dbReference>
<dbReference type="InterPro" id="IPR036873">
    <property type="entry name" value="Rhodanese-like_dom_sf"/>
</dbReference>
<name>A0A4Q0XG33_9FLAO</name>
<dbReference type="GO" id="GO:0070813">
    <property type="term" value="P:hydrogen sulfide metabolic process"/>
    <property type="evidence" value="ECO:0007669"/>
    <property type="project" value="TreeGrafter"/>
</dbReference>
<evidence type="ECO:0000313" key="4">
    <source>
        <dbReference type="Proteomes" id="UP000289792"/>
    </source>
</evidence>
<organism evidence="3 4">
    <name type="scientific">Gelidibacter gilvus</name>
    <dbReference type="NCBI Taxonomy" id="59602"/>
    <lineage>
        <taxon>Bacteria</taxon>
        <taxon>Pseudomonadati</taxon>
        <taxon>Bacteroidota</taxon>
        <taxon>Flavobacteriia</taxon>
        <taxon>Flavobacteriales</taxon>
        <taxon>Flavobacteriaceae</taxon>
        <taxon>Gelidibacter</taxon>
    </lineage>
</organism>
<dbReference type="InterPro" id="IPR044528">
    <property type="entry name" value="POD-like_MBL-fold"/>
</dbReference>
<dbReference type="GO" id="GO:0016787">
    <property type="term" value="F:hydrolase activity"/>
    <property type="evidence" value="ECO:0007669"/>
    <property type="project" value="UniProtKB-KW"/>
</dbReference>
<dbReference type="Gene3D" id="3.40.250.10">
    <property type="entry name" value="Rhodanese-like domain"/>
    <property type="match status" value="2"/>
</dbReference>
<dbReference type="GO" id="GO:0050313">
    <property type="term" value="F:sulfur dioxygenase activity"/>
    <property type="evidence" value="ECO:0007669"/>
    <property type="project" value="InterPro"/>
</dbReference>
<dbReference type="PROSITE" id="PS50206">
    <property type="entry name" value="RHODANESE_3"/>
    <property type="match status" value="2"/>
</dbReference>
<dbReference type="SUPFAM" id="SSF56281">
    <property type="entry name" value="Metallo-hydrolase/oxidoreductase"/>
    <property type="match status" value="1"/>
</dbReference>
<comment type="caution">
    <text evidence="3">The sequence shown here is derived from an EMBL/GenBank/DDBJ whole genome shotgun (WGS) entry which is preliminary data.</text>
</comment>
<dbReference type="PANTHER" id="PTHR43084:SF1">
    <property type="entry name" value="PERSULFIDE DIOXYGENASE ETHE1, MITOCHONDRIAL"/>
    <property type="match status" value="1"/>
</dbReference>
<dbReference type="CDD" id="cd07724">
    <property type="entry name" value="POD-like_MBL-fold"/>
    <property type="match status" value="1"/>
</dbReference>
<dbReference type="Proteomes" id="UP000289792">
    <property type="component" value="Unassembled WGS sequence"/>
</dbReference>
<dbReference type="CDD" id="cd00158">
    <property type="entry name" value="RHOD"/>
    <property type="match status" value="1"/>
</dbReference>
<dbReference type="Gene3D" id="3.60.15.10">
    <property type="entry name" value="Ribonuclease Z/Hydroxyacylglutathione hydrolase-like"/>
    <property type="match status" value="1"/>
</dbReference>
<dbReference type="RefSeq" id="WP_129017683.1">
    <property type="nucleotide sequence ID" value="NZ_SDDZ01000006.1"/>
</dbReference>
<dbReference type="InterPro" id="IPR036866">
    <property type="entry name" value="RibonucZ/Hydroxyglut_hydro"/>
</dbReference>